<dbReference type="PRINTS" id="PR00603">
    <property type="entry name" value="CYTOCHROMEC1"/>
</dbReference>
<feature type="transmembrane region" description="Helical" evidence="14">
    <location>
        <begin position="440"/>
        <end position="463"/>
    </location>
</feature>
<feature type="region of interest" description="Disordered" evidence="13">
    <location>
        <begin position="507"/>
        <end position="573"/>
    </location>
</feature>
<feature type="domain" description="Cytochrome c" evidence="17">
    <location>
        <begin position="595"/>
        <end position="747"/>
    </location>
</feature>
<evidence type="ECO:0000256" key="11">
    <source>
        <dbReference type="ARBA" id="ARBA00023136"/>
    </source>
</evidence>
<sequence length="802" mass="88202">MGSKERKAFENPVVEWVDSRLPVFTMMQKEYGVFPTPRNFNYFWNFGAIAMVMLITMIITGITLAMHYNPSSIGAFNSVERIMRDVNHGWMIRYMHANGASFFFIAVYIHIYRGLYYGSYKQPRELLWILGMVIFLLMMATGFMGYVLPWGQMSGWGATVITNLFSAIPLVGDSIVTLLWGGFSVDNPTLNRFFALHYLLPFVIVGVVFLHVWALHVTGSNNPLGIDVKGEQDTLPFHPYYTMKDMFGVLVFLAIYAIFTFFMPNSLGHPDNYIPFNPLVTPAHIVPEWYFLPFYAILRAITFDLNLYLAGAGGIAGLLIYSYVWRKTPDPRLTPYVKIMVLAAVILGIPGALLAFFKDVPALAPVIEMIPFQSLSLMPAKLGGVLAMFGAIAVLFALPFIDNHPVRSARFRPWYRIAVIALLVVFLILGVCGAKPAEGLWVPLAQIMTLAYFGFFLVVIPFLNNHEPVVRLPDSIHQAILTGAKSVAVLALVGLFAFAPSSAKAQEEAAAPAQETAPAQEQAAETEAAPATQQESADGAMTPTAEADKASPEGSEGHAAESSHAAPHDAGGHHAVKLEKQDWHFSGPFGTYDRAALQRGFQVYKQVCATCHGLNRVAYRNLAALGYTEGQIKAIAAEVSVTDGPNDEGDMFERPGRPSDHFKNPYANDNQAKATNNGALPPDLSLIVKARVGGPDYVYGILTGYEEPPAGTDLAPGQHWNKVMPGNKIAMPPPLVEGAVAYEDSTPTTVDQYAHDVTHFLAWAAEPEMEERKQTGIKVVIFLLAFAGVMYAVKRKIWSKIH</sequence>
<keyword evidence="6 14" id="KW-0812">Transmembrane</keyword>
<feature type="transmembrane region" description="Helical" evidence="14">
    <location>
        <begin position="475"/>
        <end position="498"/>
    </location>
</feature>
<feature type="transmembrane region" description="Helical" evidence="14">
    <location>
        <begin position="42"/>
        <end position="69"/>
    </location>
</feature>
<feature type="transmembrane region" description="Helical" evidence="14">
    <location>
        <begin position="336"/>
        <end position="357"/>
    </location>
</feature>
<dbReference type="SUPFAM" id="SSF46626">
    <property type="entry name" value="Cytochrome c"/>
    <property type="match status" value="1"/>
</dbReference>
<dbReference type="InterPro" id="IPR009056">
    <property type="entry name" value="Cyt_c-like_dom"/>
</dbReference>
<dbReference type="InterPro" id="IPR048259">
    <property type="entry name" value="Cytochrome_b_N_euk/bac"/>
</dbReference>
<feature type="compositionally biased region" description="Basic and acidic residues" evidence="13">
    <location>
        <begin position="546"/>
        <end position="573"/>
    </location>
</feature>
<protein>
    <submittedName>
        <fullName evidence="18">Cytochrome C</fullName>
    </submittedName>
</protein>
<feature type="binding site" description="covalent" evidence="12">
    <location>
        <position position="731"/>
    </location>
    <ligand>
        <name>heme c</name>
        <dbReference type="ChEBI" id="CHEBI:61717"/>
    </ligand>
</feature>
<dbReference type="Gene3D" id="1.10.760.10">
    <property type="entry name" value="Cytochrome c-like domain"/>
    <property type="match status" value="1"/>
</dbReference>
<evidence type="ECO:0000256" key="7">
    <source>
        <dbReference type="ARBA" id="ARBA00022723"/>
    </source>
</evidence>
<feature type="transmembrane region" description="Helical" evidence="14">
    <location>
        <begin position="90"/>
        <end position="111"/>
    </location>
</feature>
<feature type="transmembrane region" description="Helical" evidence="14">
    <location>
        <begin position="195"/>
        <end position="215"/>
    </location>
</feature>
<dbReference type="InterPro" id="IPR036150">
    <property type="entry name" value="Cyt_b/b6_C_sf"/>
</dbReference>
<evidence type="ECO:0000256" key="3">
    <source>
        <dbReference type="ARBA" id="ARBA00022448"/>
    </source>
</evidence>
<feature type="region of interest" description="Disordered" evidence="13">
    <location>
        <begin position="651"/>
        <end position="678"/>
    </location>
</feature>
<dbReference type="Pfam" id="PF00032">
    <property type="entry name" value="Cytochrom_B_C"/>
    <property type="match status" value="2"/>
</dbReference>
<evidence type="ECO:0000256" key="9">
    <source>
        <dbReference type="ARBA" id="ARBA00022989"/>
    </source>
</evidence>
<dbReference type="PROSITE" id="PS51007">
    <property type="entry name" value="CYTC"/>
    <property type="match status" value="1"/>
</dbReference>
<keyword evidence="8" id="KW-0249">Electron transport</keyword>
<dbReference type="GO" id="GO:0008121">
    <property type="term" value="F:quinol-cytochrome-c reductase activity"/>
    <property type="evidence" value="ECO:0007669"/>
    <property type="project" value="TreeGrafter"/>
</dbReference>
<feature type="compositionally biased region" description="Polar residues" evidence="13">
    <location>
        <begin position="667"/>
        <end position="678"/>
    </location>
</feature>
<keyword evidence="5" id="KW-0679">Respiratory chain</keyword>
<dbReference type="InterPro" id="IPR027387">
    <property type="entry name" value="Cytb/b6-like_sf"/>
</dbReference>
<comment type="similarity">
    <text evidence="2">Belongs to the cytochrome c family.</text>
</comment>
<dbReference type="Proteomes" id="UP000249557">
    <property type="component" value="Unassembled WGS sequence"/>
</dbReference>
<dbReference type="CDD" id="cd00284">
    <property type="entry name" value="Cytochrome_b_N"/>
    <property type="match status" value="1"/>
</dbReference>
<feature type="transmembrane region" description="Helical" evidence="14">
    <location>
        <begin position="160"/>
        <end position="183"/>
    </location>
</feature>
<dbReference type="GO" id="GO:0020037">
    <property type="term" value="F:heme binding"/>
    <property type="evidence" value="ECO:0007669"/>
    <property type="project" value="InterPro"/>
</dbReference>
<dbReference type="InterPro" id="IPR048260">
    <property type="entry name" value="Cytochrome_b_C_euk/bac"/>
</dbReference>
<dbReference type="InterPro" id="IPR005797">
    <property type="entry name" value="Cyt_b/b6_N"/>
</dbReference>
<organism evidence="18 19">
    <name type="scientific">Micavibrio aeruginosavorus</name>
    <dbReference type="NCBI Taxonomy" id="349221"/>
    <lineage>
        <taxon>Bacteria</taxon>
        <taxon>Pseudomonadati</taxon>
        <taxon>Bdellovibrionota</taxon>
        <taxon>Bdellovibrionia</taxon>
        <taxon>Bdellovibrionales</taxon>
        <taxon>Pseudobdellovibrionaceae</taxon>
        <taxon>Micavibrio</taxon>
    </lineage>
</organism>
<dbReference type="GO" id="GO:0016491">
    <property type="term" value="F:oxidoreductase activity"/>
    <property type="evidence" value="ECO:0007669"/>
    <property type="project" value="InterPro"/>
</dbReference>
<reference evidence="18 19" key="1">
    <citation type="submission" date="2017-08" db="EMBL/GenBank/DDBJ databases">
        <title>Infants hospitalized years apart are colonized by the same room-sourced microbial strains.</title>
        <authorList>
            <person name="Brooks B."/>
            <person name="Olm M.R."/>
            <person name="Firek B.A."/>
            <person name="Baker R."/>
            <person name="Thomas B.C."/>
            <person name="Morowitz M.J."/>
            <person name="Banfield J.F."/>
        </authorList>
    </citation>
    <scope>NUCLEOTIDE SEQUENCE [LARGE SCALE GENOMIC DNA]</scope>
    <source>
        <strain evidence="18">S2_018_000_R2_104</strain>
    </source>
</reference>
<feature type="binding site" description="covalent" evidence="12">
    <location>
        <position position="608"/>
    </location>
    <ligand>
        <name>heme c</name>
        <dbReference type="ChEBI" id="CHEBI:61717"/>
    </ligand>
</feature>
<evidence type="ECO:0000256" key="5">
    <source>
        <dbReference type="ARBA" id="ARBA00022660"/>
    </source>
</evidence>
<dbReference type="GO" id="GO:0016020">
    <property type="term" value="C:membrane"/>
    <property type="evidence" value="ECO:0007669"/>
    <property type="project" value="UniProtKB-SubCell"/>
</dbReference>
<feature type="transmembrane region" description="Helical" evidence="14">
    <location>
        <begin position="775"/>
        <end position="793"/>
    </location>
</feature>
<feature type="transmembrane region" description="Helical" evidence="14">
    <location>
        <begin position="305"/>
        <end position="324"/>
    </location>
</feature>
<dbReference type="InterPro" id="IPR036909">
    <property type="entry name" value="Cyt_c-like_dom_sf"/>
</dbReference>
<dbReference type="GO" id="GO:0022904">
    <property type="term" value="P:respiratory electron transport chain"/>
    <property type="evidence" value="ECO:0007669"/>
    <property type="project" value="InterPro"/>
</dbReference>
<dbReference type="SUPFAM" id="SSF81342">
    <property type="entry name" value="Transmembrane di-heme cytochromes"/>
    <property type="match status" value="1"/>
</dbReference>
<accession>A0A2W4ZW19</accession>
<dbReference type="InterPro" id="IPR016174">
    <property type="entry name" value="Di-haem_cyt_TM"/>
</dbReference>
<dbReference type="SUPFAM" id="SSF81496">
    <property type="entry name" value="Cytochrome c1 subunit of cytochrome bc1 complex (Ubiquinol-cytochrome c reductase), transmembrane anchor"/>
    <property type="match status" value="1"/>
</dbReference>
<evidence type="ECO:0000259" key="17">
    <source>
        <dbReference type="PROSITE" id="PS51007"/>
    </source>
</evidence>
<comment type="cofactor">
    <cofactor evidence="12">
        <name>heme c</name>
        <dbReference type="ChEBI" id="CHEBI:61717"/>
    </cofactor>
    <text evidence="12">Binds 1 heme c group covalently per subunit.</text>
</comment>
<feature type="binding site" description="covalent" evidence="12">
    <location>
        <position position="612"/>
    </location>
    <ligand>
        <name>heme c</name>
        <dbReference type="ChEBI" id="CHEBI:61717"/>
    </ligand>
</feature>
<dbReference type="InterPro" id="IPR005798">
    <property type="entry name" value="Cyt_b/b6_C"/>
</dbReference>
<feature type="domain" description="Cytochrome b/b6 N-terminal region profile" evidence="15">
    <location>
        <begin position="13"/>
        <end position="224"/>
    </location>
</feature>
<feature type="compositionally biased region" description="Basic and acidic residues" evidence="13">
    <location>
        <begin position="651"/>
        <end position="663"/>
    </location>
</feature>
<dbReference type="PROSITE" id="PS51003">
    <property type="entry name" value="CYTB_CTER"/>
    <property type="match status" value="1"/>
</dbReference>
<name>A0A2W4ZW19_9BACT</name>
<gene>
    <name evidence="18" type="ORF">DI626_07835</name>
</gene>
<evidence type="ECO:0000256" key="10">
    <source>
        <dbReference type="ARBA" id="ARBA00023004"/>
    </source>
</evidence>
<feature type="domain" description="Cytochrome b/b6 C-terminal region profile" evidence="16">
    <location>
        <begin position="227"/>
        <end position="474"/>
    </location>
</feature>
<dbReference type="InterPro" id="IPR021157">
    <property type="entry name" value="Cyt_c1_TM_anchor_C"/>
</dbReference>
<dbReference type="Gene3D" id="1.20.5.100">
    <property type="entry name" value="Cytochrome c1, transmembrane anchor, C-terminal"/>
    <property type="match status" value="1"/>
</dbReference>
<feature type="transmembrane region" description="Helical" evidence="14">
    <location>
        <begin position="126"/>
        <end position="148"/>
    </location>
</feature>
<keyword evidence="11 14" id="KW-0472">Membrane</keyword>
<dbReference type="Pfam" id="PF02167">
    <property type="entry name" value="Cytochrom_C1"/>
    <property type="match status" value="1"/>
</dbReference>
<dbReference type="PANTHER" id="PTHR19271">
    <property type="entry name" value="CYTOCHROME B"/>
    <property type="match status" value="1"/>
</dbReference>
<evidence type="ECO:0000256" key="2">
    <source>
        <dbReference type="ARBA" id="ARBA00006488"/>
    </source>
</evidence>
<dbReference type="PANTHER" id="PTHR19271:SF16">
    <property type="entry name" value="CYTOCHROME B"/>
    <property type="match status" value="1"/>
</dbReference>
<feature type="transmembrane region" description="Helical" evidence="14">
    <location>
        <begin position="413"/>
        <end position="433"/>
    </location>
</feature>
<feature type="transmembrane region" description="Helical" evidence="14">
    <location>
        <begin position="247"/>
        <end position="267"/>
    </location>
</feature>
<dbReference type="AlphaFoldDB" id="A0A2W4ZW19"/>
<evidence type="ECO:0000256" key="6">
    <source>
        <dbReference type="ARBA" id="ARBA00022692"/>
    </source>
</evidence>
<dbReference type="GO" id="GO:0046872">
    <property type="term" value="F:metal ion binding"/>
    <property type="evidence" value="ECO:0007669"/>
    <property type="project" value="UniProtKB-KW"/>
</dbReference>
<dbReference type="FunFam" id="1.10.760.10:FF:000011">
    <property type="entry name" value="Cytochrome c1, putative"/>
    <property type="match status" value="1"/>
</dbReference>
<evidence type="ECO:0000256" key="14">
    <source>
        <dbReference type="SAM" id="Phobius"/>
    </source>
</evidence>
<keyword evidence="9 14" id="KW-1133">Transmembrane helix</keyword>
<dbReference type="PROSITE" id="PS51002">
    <property type="entry name" value="CYTB_NTER"/>
    <property type="match status" value="1"/>
</dbReference>
<evidence type="ECO:0000313" key="18">
    <source>
        <dbReference type="EMBL" id="PZO85052.1"/>
    </source>
</evidence>
<feature type="binding site" description="covalent" evidence="12">
    <location>
        <position position="611"/>
    </location>
    <ligand>
        <name>heme c</name>
        <dbReference type="ChEBI" id="CHEBI:61717"/>
    </ligand>
</feature>
<evidence type="ECO:0000256" key="13">
    <source>
        <dbReference type="SAM" id="MobiDB-lite"/>
    </source>
</evidence>
<keyword evidence="7 12" id="KW-0479">Metal-binding</keyword>
<dbReference type="InterPro" id="IPR002326">
    <property type="entry name" value="Cyt_c1"/>
</dbReference>
<feature type="transmembrane region" description="Helical" evidence="14">
    <location>
        <begin position="378"/>
        <end position="401"/>
    </location>
</feature>
<keyword evidence="10 12" id="KW-0408">Iron</keyword>
<dbReference type="CDD" id="cd00290">
    <property type="entry name" value="cytochrome_b_C"/>
    <property type="match status" value="1"/>
</dbReference>
<evidence type="ECO:0000256" key="1">
    <source>
        <dbReference type="ARBA" id="ARBA00004141"/>
    </source>
</evidence>
<feature type="compositionally biased region" description="Low complexity" evidence="13">
    <location>
        <begin position="507"/>
        <end position="537"/>
    </location>
</feature>
<comment type="caution">
    <text evidence="18">The sequence shown here is derived from an EMBL/GenBank/DDBJ whole genome shotgun (WGS) entry which is preliminary data.</text>
</comment>
<dbReference type="Gene3D" id="1.20.810.10">
    <property type="entry name" value="Cytochrome Bc1 Complex, Chain C"/>
    <property type="match status" value="2"/>
</dbReference>
<evidence type="ECO:0000256" key="4">
    <source>
        <dbReference type="ARBA" id="ARBA00022617"/>
    </source>
</evidence>
<dbReference type="Pfam" id="PF00033">
    <property type="entry name" value="Cytochrome_B"/>
    <property type="match status" value="1"/>
</dbReference>
<keyword evidence="3" id="KW-0813">Transport</keyword>
<comment type="subcellular location">
    <subcellularLocation>
        <location evidence="1">Membrane</location>
        <topology evidence="1">Multi-pass membrane protein</topology>
    </subcellularLocation>
</comment>
<evidence type="ECO:0000259" key="15">
    <source>
        <dbReference type="PROSITE" id="PS51002"/>
    </source>
</evidence>
<dbReference type="EMBL" id="QFNK01000160">
    <property type="protein sequence ID" value="PZO85052.1"/>
    <property type="molecule type" value="Genomic_DNA"/>
</dbReference>
<proteinExistence type="inferred from homology"/>
<dbReference type="SUPFAM" id="SSF81648">
    <property type="entry name" value="a domain/subunit of cytochrome bc1 complex (Ubiquinol-cytochrome c reductase)"/>
    <property type="match status" value="2"/>
</dbReference>
<evidence type="ECO:0000259" key="16">
    <source>
        <dbReference type="PROSITE" id="PS51003"/>
    </source>
</evidence>
<evidence type="ECO:0000256" key="8">
    <source>
        <dbReference type="ARBA" id="ARBA00022982"/>
    </source>
</evidence>
<evidence type="ECO:0000313" key="19">
    <source>
        <dbReference type="Proteomes" id="UP000249557"/>
    </source>
</evidence>
<evidence type="ECO:0000256" key="12">
    <source>
        <dbReference type="PIRSR" id="PIRSR602326-1"/>
    </source>
</evidence>
<keyword evidence="4 12" id="KW-0349">Heme</keyword>